<evidence type="ECO:0000313" key="2">
    <source>
        <dbReference type="Proteomes" id="UP001362999"/>
    </source>
</evidence>
<dbReference type="Gene3D" id="3.80.10.10">
    <property type="entry name" value="Ribonuclease Inhibitor"/>
    <property type="match status" value="1"/>
</dbReference>
<proteinExistence type="predicted"/>
<dbReference type="Proteomes" id="UP001362999">
    <property type="component" value="Unassembled WGS sequence"/>
</dbReference>
<name>A0AAW0E5V4_9AGAR</name>
<comment type="caution">
    <text evidence="1">The sequence shown here is derived from an EMBL/GenBank/DDBJ whole genome shotgun (WGS) entry which is preliminary data.</text>
</comment>
<reference evidence="1 2" key="1">
    <citation type="journal article" date="2024" name="J Genomics">
        <title>Draft genome sequencing and assembly of Favolaschia claudopus CIRM-BRFM 2984 isolated from oak limbs.</title>
        <authorList>
            <person name="Navarro D."/>
            <person name="Drula E."/>
            <person name="Chaduli D."/>
            <person name="Cazenave R."/>
            <person name="Ahrendt S."/>
            <person name="Wang J."/>
            <person name="Lipzen A."/>
            <person name="Daum C."/>
            <person name="Barry K."/>
            <person name="Grigoriev I.V."/>
            <person name="Favel A."/>
            <person name="Rosso M.N."/>
            <person name="Martin F."/>
        </authorList>
    </citation>
    <scope>NUCLEOTIDE SEQUENCE [LARGE SCALE GENOMIC DNA]</scope>
    <source>
        <strain evidence="1 2">CIRM-BRFM 2984</strain>
    </source>
</reference>
<organism evidence="1 2">
    <name type="scientific">Favolaschia claudopus</name>
    <dbReference type="NCBI Taxonomy" id="2862362"/>
    <lineage>
        <taxon>Eukaryota</taxon>
        <taxon>Fungi</taxon>
        <taxon>Dikarya</taxon>
        <taxon>Basidiomycota</taxon>
        <taxon>Agaricomycotina</taxon>
        <taxon>Agaricomycetes</taxon>
        <taxon>Agaricomycetidae</taxon>
        <taxon>Agaricales</taxon>
        <taxon>Marasmiineae</taxon>
        <taxon>Mycenaceae</taxon>
        <taxon>Favolaschia</taxon>
    </lineage>
</organism>
<dbReference type="EMBL" id="JAWWNJ010000003">
    <property type="protein sequence ID" value="KAK7059707.1"/>
    <property type="molecule type" value="Genomic_DNA"/>
</dbReference>
<dbReference type="AlphaFoldDB" id="A0AAW0E5V4"/>
<dbReference type="InterPro" id="IPR032675">
    <property type="entry name" value="LRR_dom_sf"/>
</dbReference>
<accession>A0AAW0E5V4</accession>
<keyword evidence="2" id="KW-1185">Reference proteome</keyword>
<protein>
    <submittedName>
        <fullName evidence="1">Uncharacterized protein</fullName>
    </submittedName>
</protein>
<gene>
    <name evidence="1" type="ORF">R3P38DRAFT_2496357</name>
</gene>
<sequence>MGRPVSLRSSNAKIFIGLLDNPYCTLAPYVRVLNFLGSESSRDWLDEAIGSLSNLPAVHELLIQNFVWGRLNSATITSLSTAFQTLIHLEIRAAQFDSVNDLIQLLSSKPLLQSFSVDDLAWDDPLFDNTLSIPKGLHSLHLSNCYKRDILDALLDSVPPIKHMQLGSVYPEDTYSIGRFLRRLGSHLLTLQLEFSSLDAGGDAEDFCSRVDLAHNTALHTLVLDKFINYSAYQFSSAVGWIPELLSQTLNIRELSFGVAIRHLGELHPPDDPIDWVALDRLFCDPKFPHLRTLRFWISGILTLETVSVAIGNCLPRSKEKGMLNFHRGTPRINI</sequence>
<evidence type="ECO:0000313" key="1">
    <source>
        <dbReference type="EMBL" id="KAK7059707.1"/>
    </source>
</evidence>
<dbReference type="SUPFAM" id="SSF52047">
    <property type="entry name" value="RNI-like"/>
    <property type="match status" value="1"/>
</dbReference>